<keyword evidence="1" id="KW-0472">Membrane</keyword>
<name>A0ABQ8J6K8_DERPT</name>
<gene>
    <name evidence="2" type="ORF">DERP_010735</name>
</gene>
<reference evidence="2 3" key="1">
    <citation type="journal article" date="2018" name="J. Allergy Clin. Immunol.">
        <title>High-quality assembly of Dermatophagoides pteronyssinus genome and transcriptome reveals a wide range of novel allergens.</title>
        <authorList>
            <person name="Liu X.Y."/>
            <person name="Yang K.Y."/>
            <person name="Wang M.Q."/>
            <person name="Kwok J.S."/>
            <person name="Zeng X."/>
            <person name="Yang Z."/>
            <person name="Xiao X.J."/>
            <person name="Lau C.P."/>
            <person name="Li Y."/>
            <person name="Huang Z.M."/>
            <person name="Ba J.G."/>
            <person name="Yim A.K."/>
            <person name="Ouyang C.Y."/>
            <person name="Ngai S.M."/>
            <person name="Chan T.F."/>
            <person name="Leung E.L."/>
            <person name="Liu L."/>
            <person name="Liu Z.G."/>
            <person name="Tsui S.K."/>
        </authorList>
    </citation>
    <scope>NUCLEOTIDE SEQUENCE [LARGE SCALE GENOMIC DNA]</scope>
    <source>
        <strain evidence="2">Derp</strain>
    </source>
</reference>
<protein>
    <submittedName>
        <fullName evidence="2">Uncharacterized protein</fullName>
    </submittedName>
</protein>
<keyword evidence="3" id="KW-1185">Reference proteome</keyword>
<feature type="transmembrane region" description="Helical" evidence="1">
    <location>
        <begin position="99"/>
        <end position="121"/>
    </location>
</feature>
<feature type="transmembrane region" description="Helical" evidence="1">
    <location>
        <begin position="167"/>
        <end position="189"/>
    </location>
</feature>
<keyword evidence="1" id="KW-1133">Transmembrane helix</keyword>
<proteinExistence type="predicted"/>
<reference evidence="2 3" key="2">
    <citation type="journal article" date="2022" name="Mol. Biol. Evol.">
        <title>Comparative Genomics Reveals Insights into the Divergent Evolution of Astigmatic Mites and Household Pest Adaptations.</title>
        <authorList>
            <person name="Xiong Q."/>
            <person name="Wan A.T."/>
            <person name="Liu X."/>
            <person name="Fung C.S."/>
            <person name="Xiao X."/>
            <person name="Malainual N."/>
            <person name="Hou J."/>
            <person name="Wang L."/>
            <person name="Wang M."/>
            <person name="Yang K.Y."/>
            <person name="Cui Y."/>
            <person name="Leung E.L."/>
            <person name="Nong W."/>
            <person name="Shin S.K."/>
            <person name="Au S.W."/>
            <person name="Jeong K.Y."/>
            <person name="Chew F.T."/>
            <person name="Hui J.H."/>
            <person name="Leung T.F."/>
            <person name="Tungtrongchitr A."/>
            <person name="Zhong N."/>
            <person name="Liu Z."/>
            <person name="Tsui S.K."/>
        </authorList>
    </citation>
    <scope>NUCLEOTIDE SEQUENCE [LARGE SCALE GENOMIC DNA]</scope>
    <source>
        <strain evidence="2">Derp</strain>
    </source>
</reference>
<feature type="transmembrane region" description="Helical" evidence="1">
    <location>
        <begin position="133"/>
        <end position="155"/>
    </location>
</feature>
<feature type="transmembrane region" description="Helical" evidence="1">
    <location>
        <begin position="235"/>
        <end position="256"/>
    </location>
</feature>
<feature type="transmembrane region" description="Helical" evidence="1">
    <location>
        <begin position="262"/>
        <end position="281"/>
    </location>
</feature>
<feature type="transmembrane region" description="Helical" evidence="1">
    <location>
        <begin position="328"/>
        <end position="348"/>
    </location>
</feature>
<dbReference type="Proteomes" id="UP000887458">
    <property type="component" value="Unassembled WGS sequence"/>
</dbReference>
<dbReference type="EMBL" id="NJHN03000065">
    <property type="protein sequence ID" value="KAH9418182.1"/>
    <property type="molecule type" value="Genomic_DNA"/>
</dbReference>
<evidence type="ECO:0000313" key="2">
    <source>
        <dbReference type="EMBL" id="KAH9418182.1"/>
    </source>
</evidence>
<organism evidence="2 3">
    <name type="scientific">Dermatophagoides pteronyssinus</name>
    <name type="common">European house dust mite</name>
    <dbReference type="NCBI Taxonomy" id="6956"/>
    <lineage>
        <taxon>Eukaryota</taxon>
        <taxon>Metazoa</taxon>
        <taxon>Ecdysozoa</taxon>
        <taxon>Arthropoda</taxon>
        <taxon>Chelicerata</taxon>
        <taxon>Arachnida</taxon>
        <taxon>Acari</taxon>
        <taxon>Acariformes</taxon>
        <taxon>Sarcoptiformes</taxon>
        <taxon>Astigmata</taxon>
        <taxon>Psoroptidia</taxon>
        <taxon>Analgoidea</taxon>
        <taxon>Pyroglyphidae</taxon>
        <taxon>Dermatophagoidinae</taxon>
        <taxon>Dermatophagoides</taxon>
    </lineage>
</organism>
<sequence>MKITMFILKLINKFCPNKTQPTSQLTNDQQQSTLPIISSANPTERQTFITFIRILKDYRSRKWLRWILQIQYLSFLRQLFLYFYPLTRQQRIYIWCDGVYIYFNDIILNLLYTTFIMIVMIEKNMFLVNNPKLFALMNGIINHPLIFPELTYHPFVNKQWLFIIKKLMIIIINSFQILVNFITVINLIYLHWKTLYLLICIDYHHQQQQQCSINSFLSTIIIDNFHSKNFINFSLWLFGLLWKFFWFELNLFLFVLDILLKARSLILCLSYVVAYTILFYVELKQISKILLCKDHLLLNNHRINQFIYHHHRLFERIMIVDRVLSKSFFWFMIASLPINIYLSAWLLTHLKFIINQQQQQYIHHRPSFIHYSLAIMIVIATLLGVFIIHYILALYPIAIHDKSGIKRLLYLEARRRRLLIRYYQQKPYQQQQQQSNRKKIKIKYNLRKHLKQVNYISKFHVKNRYGFTYSHTGLITMNSFFRVIYKLLSS</sequence>
<accession>A0ABQ8J6K8</accession>
<evidence type="ECO:0000313" key="3">
    <source>
        <dbReference type="Proteomes" id="UP000887458"/>
    </source>
</evidence>
<keyword evidence="1" id="KW-0812">Transmembrane</keyword>
<evidence type="ECO:0000256" key="1">
    <source>
        <dbReference type="SAM" id="Phobius"/>
    </source>
</evidence>
<feature type="transmembrane region" description="Helical" evidence="1">
    <location>
        <begin position="368"/>
        <end position="397"/>
    </location>
</feature>
<comment type="caution">
    <text evidence="2">The sequence shown here is derived from an EMBL/GenBank/DDBJ whole genome shotgun (WGS) entry which is preliminary data.</text>
</comment>